<dbReference type="AlphaFoldDB" id="A0A432X9R5"/>
<protein>
    <submittedName>
        <fullName evidence="3">CcoQ/FixQ family Cbb3-type cytochrome c oxidase assembly chaperone</fullName>
    </submittedName>
</protein>
<dbReference type="OrthoDB" id="6402501at2"/>
<reference evidence="3 4" key="1">
    <citation type="journal article" date="2011" name="Front. Microbiol.">
        <title>Genomic signatures of strain selection and enhancement in Bacillus atrophaeus var. globigii, a historical biowarfare simulant.</title>
        <authorList>
            <person name="Gibbons H.S."/>
            <person name="Broomall S.M."/>
            <person name="McNew L.A."/>
            <person name="Daligault H."/>
            <person name="Chapman C."/>
            <person name="Bruce D."/>
            <person name="Karavis M."/>
            <person name="Krepps M."/>
            <person name="McGregor P.A."/>
            <person name="Hong C."/>
            <person name="Park K.H."/>
            <person name="Akmal A."/>
            <person name="Feldman A."/>
            <person name="Lin J.S."/>
            <person name="Chang W.E."/>
            <person name="Higgs B.W."/>
            <person name="Demirev P."/>
            <person name="Lindquist J."/>
            <person name="Liem A."/>
            <person name="Fochler E."/>
            <person name="Read T.D."/>
            <person name="Tapia R."/>
            <person name="Johnson S."/>
            <person name="Bishop-Lilly K.A."/>
            <person name="Detter C."/>
            <person name="Han C."/>
            <person name="Sozhamannan S."/>
            <person name="Rosenzweig C.N."/>
            <person name="Skowronski E.W."/>
        </authorList>
    </citation>
    <scope>NUCLEOTIDE SEQUENCE [LARGE SCALE GENOMIC DNA]</scope>
    <source>
        <strain evidence="3 4">AIT1</strain>
    </source>
</reference>
<keyword evidence="2" id="KW-1133">Transmembrane helix</keyword>
<dbReference type="Pfam" id="PF05545">
    <property type="entry name" value="FixQ"/>
    <property type="match status" value="1"/>
</dbReference>
<keyword evidence="4" id="KW-1185">Reference proteome</keyword>
<comment type="caution">
    <text evidence="3">The sequence shown here is derived from an EMBL/GenBank/DDBJ whole genome shotgun (WGS) entry which is preliminary data.</text>
</comment>
<feature type="region of interest" description="Disordered" evidence="1">
    <location>
        <begin position="45"/>
        <end position="64"/>
    </location>
</feature>
<dbReference type="RefSeq" id="WP_126756559.1">
    <property type="nucleotide sequence ID" value="NZ_PIPQ01000001.1"/>
</dbReference>
<accession>A0A432X9R5</accession>
<evidence type="ECO:0000313" key="3">
    <source>
        <dbReference type="EMBL" id="RUO44163.1"/>
    </source>
</evidence>
<keyword evidence="2" id="KW-0472">Membrane</keyword>
<evidence type="ECO:0000256" key="1">
    <source>
        <dbReference type="SAM" id="MobiDB-lite"/>
    </source>
</evidence>
<evidence type="ECO:0000256" key="2">
    <source>
        <dbReference type="SAM" id="Phobius"/>
    </source>
</evidence>
<evidence type="ECO:0000313" key="4">
    <source>
        <dbReference type="Proteomes" id="UP000286976"/>
    </source>
</evidence>
<name>A0A432X9R5_9GAMM</name>
<organism evidence="3 4">
    <name type="scientific">Aliidiomarina taiwanensis</name>
    <dbReference type="NCBI Taxonomy" id="946228"/>
    <lineage>
        <taxon>Bacteria</taxon>
        <taxon>Pseudomonadati</taxon>
        <taxon>Pseudomonadota</taxon>
        <taxon>Gammaproteobacteria</taxon>
        <taxon>Alteromonadales</taxon>
        <taxon>Idiomarinaceae</taxon>
        <taxon>Aliidiomarina</taxon>
    </lineage>
</organism>
<dbReference type="EMBL" id="PIPQ01000001">
    <property type="protein sequence ID" value="RUO44163.1"/>
    <property type="molecule type" value="Genomic_DNA"/>
</dbReference>
<feature type="transmembrane region" description="Helical" evidence="2">
    <location>
        <begin position="6"/>
        <end position="27"/>
    </location>
</feature>
<dbReference type="Proteomes" id="UP000286976">
    <property type="component" value="Unassembled WGS sequence"/>
</dbReference>
<keyword evidence="2" id="KW-0812">Transmembrane</keyword>
<dbReference type="InterPro" id="IPR008621">
    <property type="entry name" value="Cbb3-typ_cyt_oxidase_comp"/>
</dbReference>
<proteinExistence type="predicted"/>
<gene>
    <name evidence="3" type="ORF">CWE15_03075</name>
</gene>
<sequence>MSGATFTAWYTLVVFGIIILVILWAFLPKNKKRYDDIAKSVVDDDSTDLKDNASGRKQESNNNE</sequence>